<proteinExistence type="inferred from homology"/>
<evidence type="ECO:0000256" key="2">
    <source>
        <dbReference type="ARBA" id="ARBA00022448"/>
    </source>
</evidence>
<comment type="similarity">
    <text evidence="7">Belongs to the binding-protein-dependent transport system permease family.</text>
</comment>
<dbReference type="OrthoDB" id="9778687at2"/>
<accession>A0A2K2FS60</accession>
<protein>
    <recommendedName>
        <fullName evidence="8">ABC transmembrane type-1 domain-containing protein</fullName>
    </recommendedName>
</protein>
<dbReference type="Proteomes" id="UP000236151">
    <property type="component" value="Unassembled WGS sequence"/>
</dbReference>
<feature type="transmembrane region" description="Helical" evidence="7">
    <location>
        <begin position="280"/>
        <end position="299"/>
    </location>
</feature>
<dbReference type="Gene3D" id="1.10.3720.10">
    <property type="entry name" value="MetI-like"/>
    <property type="match status" value="1"/>
</dbReference>
<dbReference type="PANTHER" id="PTHR43227">
    <property type="entry name" value="BLL4140 PROTEIN"/>
    <property type="match status" value="1"/>
</dbReference>
<dbReference type="GO" id="GO:0005886">
    <property type="term" value="C:plasma membrane"/>
    <property type="evidence" value="ECO:0007669"/>
    <property type="project" value="UniProtKB-SubCell"/>
</dbReference>
<evidence type="ECO:0000256" key="4">
    <source>
        <dbReference type="ARBA" id="ARBA00022692"/>
    </source>
</evidence>
<dbReference type="PROSITE" id="PS50928">
    <property type="entry name" value="ABC_TM1"/>
    <property type="match status" value="1"/>
</dbReference>
<keyword evidence="10" id="KW-1185">Reference proteome</keyword>
<dbReference type="Pfam" id="PF00528">
    <property type="entry name" value="BPD_transp_1"/>
    <property type="match status" value="1"/>
</dbReference>
<dbReference type="InterPro" id="IPR000515">
    <property type="entry name" value="MetI-like"/>
</dbReference>
<keyword evidence="3" id="KW-1003">Cell membrane</keyword>
<dbReference type="InterPro" id="IPR035906">
    <property type="entry name" value="MetI-like_sf"/>
</dbReference>
<evidence type="ECO:0000256" key="3">
    <source>
        <dbReference type="ARBA" id="ARBA00022475"/>
    </source>
</evidence>
<dbReference type="RefSeq" id="WP_103079829.1">
    <property type="nucleotide sequence ID" value="NZ_CP021850.1"/>
</dbReference>
<dbReference type="PANTHER" id="PTHR43227:SF11">
    <property type="entry name" value="BLL4140 PROTEIN"/>
    <property type="match status" value="1"/>
</dbReference>
<feature type="transmembrane region" description="Helical" evidence="7">
    <location>
        <begin position="26"/>
        <end position="45"/>
    </location>
</feature>
<feature type="transmembrane region" description="Helical" evidence="7">
    <location>
        <begin position="222"/>
        <end position="246"/>
    </location>
</feature>
<keyword evidence="4 7" id="KW-0812">Transmembrane</keyword>
<dbReference type="AlphaFoldDB" id="A0A2K2FS60"/>
<organism evidence="9 10">
    <name type="scientific">Clostridium thermosuccinogenes</name>
    <dbReference type="NCBI Taxonomy" id="84032"/>
    <lineage>
        <taxon>Bacteria</taxon>
        <taxon>Bacillati</taxon>
        <taxon>Bacillota</taxon>
        <taxon>Clostridia</taxon>
        <taxon>Eubacteriales</taxon>
        <taxon>Clostridiaceae</taxon>
        <taxon>Clostridium</taxon>
    </lineage>
</organism>
<dbReference type="EMBL" id="NIOJ01000001">
    <property type="protein sequence ID" value="PNU01600.1"/>
    <property type="molecule type" value="Genomic_DNA"/>
</dbReference>
<gene>
    <name evidence="9" type="ORF">CDQ84_00915</name>
</gene>
<keyword evidence="5 7" id="KW-1133">Transmembrane helix</keyword>
<evidence type="ECO:0000256" key="1">
    <source>
        <dbReference type="ARBA" id="ARBA00004651"/>
    </source>
</evidence>
<dbReference type="KEGG" id="cthd:CDO33_16905"/>
<feature type="domain" description="ABC transmembrane type-1" evidence="8">
    <location>
        <begin position="86"/>
        <end position="301"/>
    </location>
</feature>
<evidence type="ECO:0000313" key="10">
    <source>
        <dbReference type="Proteomes" id="UP000236151"/>
    </source>
</evidence>
<evidence type="ECO:0000256" key="6">
    <source>
        <dbReference type="ARBA" id="ARBA00023136"/>
    </source>
</evidence>
<dbReference type="CDD" id="cd06261">
    <property type="entry name" value="TM_PBP2"/>
    <property type="match status" value="1"/>
</dbReference>
<comment type="subcellular location">
    <subcellularLocation>
        <location evidence="1 7">Cell membrane</location>
        <topology evidence="1 7">Multi-pass membrane protein</topology>
    </subcellularLocation>
</comment>
<evidence type="ECO:0000259" key="8">
    <source>
        <dbReference type="PROSITE" id="PS50928"/>
    </source>
</evidence>
<feature type="transmembrane region" description="Helical" evidence="7">
    <location>
        <begin position="92"/>
        <end position="114"/>
    </location>
</feature>
<dbReference type="InterPro" id="IPR050809">
    <property type="entry name" value="UgpAE/MalFG_permease"/>
</dbReference>
<name>A0A2K2FS60_9CLOT</name>
<keyword evidence="6 7" id="KW-0472">Membrane</keyword>
<evidence type="ECO:0000313" key="9">
    <source>
        <dbReference type="EMBL" id="PNU01600.1"/>
    </source>
</evidence>
<comment type="caution">
    <text evidence="9">The sequence shown here is derived from an EMBL/GenBank/DDBJ whole genome shotgun (WGS) entry which is preliminary data.</text>
</comment>
<dbReference type="SUPFAM" id="SSF161098">
    <property type="entry name" value="MetI-like"/>
    <property type="match status" value="1"/>
</dbReference>
<sequence length="314" mass="35124">MAGAYVNMSTGKGSKKSKLLRLKKDFSLYLLILPALLSVFVFNYVPLPGISIAFMDFDIIDQFNSPWAGFKHFQEIVTIPQLKEAAFNTLKLGVLSLITGFPLPIIFALMLNELKNGIFKRTVQTISYLPHFLSWATVIGIAYTIYSKYGPINDLLVWITGDDNSRILFLGEQGFFVPNVLLLQIWKNLGWNTIIYLAALTSIDPELYEASYIDGAGRLKQIIYITIPGIKQTVIMLLILACGGILNDNFQLVYGLQNAFIDYEVISTIVYKQGLQQSQYSMATAFGLTLGLVSFLLTWGANKVSKKVSEISIW</sequence>
<evidence type="ECO:0000256" key="7">
    <source>
        <dbReference type="RuleBase" id="RU363032"/>
    </source>
</evidence>
<keyword evidence="2 7" id="KW-0813">Transport</keyword>
<evidence type="ECO:0000256" key="5">
    <source>
        <dbReference type="ARBA" id="ARBA00022989"/>
    </source>
</evidence>
<feature type="transmembrane region" description="Helical" evidence="7">
    <location>
        <begin position="126"/>
        <end position="146"/>
    </location>
</feature>
<reference evidence="10" key="1">
    <citation type="submission" date="2017-06" db="EMBL/GenBank/DDBJ databases">
        <title>Investigating the central metabolism of Clostridium thermosuccinogenes.</title>
        <authorList>
            <person name="Koendjbiharie J.G."/>
            <person name="Van Kranenburg R."/>
            <person name="Vriesendorp B."/>
        </authorList>
    </citation>
    <scope>NUCLEOTIDE SEQUENCE [LARGE SCALE GENOMIC DNA]</scope>
    <source>
        <strain evidence="10">DSM 5806</strain>
    </source>
</reference>
<dbReference type="GO" id="GO:0055085">
    <property type="term" value="P:transmembrane transport"/>
    <property type="evidence" value="ECO:0007669"/>
    <property type="project" value="InterPro"/>
</dbReference>